<sequence>MKEANAKVESEVARRKRVVRNFPAAPFEEPLGFAREIFDFGSGSPVRRLSLFDHIGRTPESGGSRQLITNSNKYGLTKGGYQSEMIELTDDGARAVDPEIPPRDQARARIKLAVEDIEIFAKLHERFVGKALPAKAALVDAAKEFGASDDAAQEAIDTFILNLRFVGLLVSLSGAERIVSKEHALDQLPSSGLVERPSARPNQASASVVTAEHAKFESTCFYITPIGSPDSEERKHSDLFLGSFVEPALENFGLTVVRADGIDKPGVITKQVIEYIVRSRLVIVDLSFHNPNVFYELAIRHMMKLPIVQIIRKRDSIPFDINQMRTIIIDNTDIYSLLPKQASYQSEISSQVRRALENADNVETPISTYFPSLKVSF</sequence>
<dbReference type="OrthoDB" id="5379851at2"/>
<accession>A0A4V1KI96</accession>
<dbReference type="EMBL" id="RYFI01000020">
    <property type="protein sequence ID" value="RXF69922.1"/>
    <property type="molecule type" value="Genomic_DNA"/>
</dbReference>
<comment type="caution">
    <text evidence="1">The sequence shown here is derived from an EMBL/GenBank/DDBJ whole genome shotgun (WGS) entry which is preliminary data.</text>
</comment>
<organism evidence="1 2">
    <name type="scientific">Hansschlegelia zhihuaiae</name>
    <dbReference type="NCBI Taxonomy" id="405005"/>
    <lineage>
        <taxon>Bacteria</taxon>
        <taxon>Pseudomonadati</taxon>
        <taxon>Pseudomonadota</taxon>
        <taxon>Alphaproteobacteria</taxon>
        <taxon>Hyphomicrobiales</taxon>
        <taxon>Methylopilaceae</taxon>
        <taxon>Hansschlegelia</taxon>
    </lineage>
</organism>
<gene>
    <name evidence="1" type="ORF">EK403_18135</name>
</gene>
<reference evidence="1 2" key="1">
    <citation type="submission" date="2018-12" db="EMBL/GenBank/DDBJ databases">
        <title>bacterium Hansschlegelia zhihuaiae S113.</title>
        <authorList>
            <person name="He J."/>
        </authorList>
    </citation>
    <scope>NUCLEOTIDE SEQUENCE [LARGE SCALE GENOMIC DNA]</scope>
    <source>
        <strain evidence="1 2">S 113</strain>
    </source>
</reference>
<evidence type="ECO:0000313" key="1">
    <source>
        <dbReference type="EMBL" id="RXF69922.1"/>
    </source>
</evidence>
<dbReference type="AlphaFoldDB" id="A0A4V1KI96"/>
<proteinExistence type="predicted"/>
<evidence type="ECO:0000313" key="2">
    <source>
        <dbReference type="Proteomes" id="UP000289708"/>
    </source>
</evidence>
<dbReference type="Proteomes" id="UP000289708">
    <property type="component" value="Unassembled WGS sequence"/>
</dbReference>
<keyword evidence="2" id="KW-1185">Reference proteome</keyword>
<name>A0A4V1KI96_9HYPH</name>
<protein>
    <submittedName>
        <fullName evidence="1">Uncharacterized protein</fullName>
    </submittedName>
</protein>